<evidence type="ECO:0000259" key="6">
    <source>
        <dbReference type="PROSITE" id="PS50109"/>
    </source>
</evidence>
<dbReference type="InterPro" id="IPR001789">
    <property type="entry name" value="Sig_transdc_resp-reg_receiver"/>
</dbReference>
<feature type="coiled-coil region" evidence="4">
    <location>
        <begin position="239"/>
        <end position="266"/>
    </location>
</feature>
<dbReference type="InterPro" id="IPR000014">
    <property type="entry name" value="PAS"/>
</dbReference>
<feature type="domain" description="Response regulatory" evidence="7">
    <location>
        <begin position="896"/>
        <end position="1016"/>
    </location>
</feature>
<dbReference type="SMART" id="SM00448">
    <property type="entry name" value="REC"/>
    <property type="match status" value="1"/>
</dbReference>
<dbReference type="SMART" id="SM00091">
    <property type="entry name" value="PAS"/>
    <property type="match status" value="3"/>
</dbReference>
<dbReference type="Pfam" id="PF00512">
    <property type="entry name" value="HisKA"/>
    <property type="match status" value="1"/>
</dbReference>
<reference evidence="10" key="1">
    <citation type="submission" date="2020-09" db="EMBL/GenBank/DDBJ databases">
        <title>Desulfogranum mesoprofundum gen. nov., sp. nov., a novel mesophilic, sulfate-reducing chemolithoautotroph isolated from a deep-sea hydrothermal vent chimney in the Suiyo Seamount.</title>
        <authorList>
            <person name="Hashimoto Y."/>
            <person name="Nakagawa S."/>
        </authorList>
    </citation>
    <scope>NUCLEOTIDE SEQUENCE</scope>
    <source>
        <strain evidence="10">KT2</strain>
    </source>
</reference>
<dbReference type="InterPro" id="IPR000700">
    <property type="entry name" value="PAS-assoc_C"/>
</dbReference>
<comment type="catalytic activity">
    <reaction evidence="1">
        <text>ATP + protein L-histidine = ADP + protein N-phospho-L-histidine.</text>
        <dbReference type="EC" id="2.7.13.3"/>
    </reaction>
</comment>
<dbReference type="InterPro" id="IPR003594">
    <property type="entry name" value="HATPase_dom"/>
</dbReference>
<evidence type="ECO:0000256" key="3">
    <source>
        <dbReference type="PROSITE-ProRule" id="PRU00169"/>
    </source>
</evidence>
<dbReference type="PANTHER" id="PTHR43065:SF42">
    <property type="entry name" value="TWO-COMPONENT SENSOR PPRA"/>
    <property type="match status" value="1"/>
</dbReference>
<dbReference type="PROSITE" id="PS50113">
    <property type="entry name" value="PAC"/>
    <property type="match status" value="3"/>
</dbReference>
<feature type="domain" description="PAC" evidence="9">
    <location>
        <begin position="466"/>
        <end position="516"/>
    </location>
</feature>
<dbReference type="Pfam" id="PF08447">
    <property type="entry name" value="PAS_3"/>
    <property type="match status" value="1"/>
</dbReference>
<protein>
    <recommendedName>
        <fullName evidence="2">histidine kinase</fullName>
        <ecNumber evidence="2">2.7.13.3</ecNumber>
    </recommendedName>
</protein>
<feature type="modified residue" description="4-aspartylphosphate" evidence="3">
    <location>
        <position position="950"/>
    </location>
</feature>
<evidence type="ECO:0000256" key="1">
    <source>
        <dbReference type="ARBA" id="ARBA00000085"/>
    </source>
</evidence>
<evidence type="ECO:0000313" key="11">
    <source>
        <dbReference type="Proteomes" id="UP000826725"/>
    </source>
</evidence>
<dbReference type="PROSITE" id="PS50110">
    <property type="entry name" value="RESPONSE_REGULATORY"/>
    <property type="match status" value="1"/>
</dbReference>
<keyword evidence="11" id="KW-1185">Reference proteome</keyword>
<dbReference type="EMBL" id="AP024086">
    <property type="protein sequence ID" value="BCL62355.1"/>
    <property type="molecule type" value="Genomic_DNA"/>
</dbReference>
<dbReference type="NCBIfam" id="TIGR00229">
    <property type="entry name" value="sensory_box"/>
    <property type="match status" value="3"/>
</dbReference>
<dbReference type="GO" id="GO:0000155">
    <property type="term" value="F:phosphorelay sensor kinase activity"/>
    <property type="evidence" value="ECO:0007669"/>
    <property type="project" value="InterPro"/>
</dbReference>
<dbReference type="Pfam" id="PF00072">
    <property type="entry name" value="Response_reg"/>
    <property type="match status" value="1"/>
</dbReference>
<dbReference type="AlphaFoldDB" id="A0A8D5FRF8"/>
<dbReference type="Pfam" id="PF08448">
    <property type="entry name" value="PAS_4"/>
    <property type="match status" value="1"/>
</dbReference>
<feature type="domain" description="PAS" evidence="8">
    <location>
        <begin position="256"/>
        <end position="323"/>
    </location>
</feature>
<dbReference type="KEGG" id="dbk:DGMP_30480"/>
<evidence type="ECO:0000256" key="2">
    <source>
        <dbReference type="ARBA" id="ARBA00012438"/>
    </source>
</evidence>
<sequence>MAKKRTGLFDKLVILHLLSTSILFLIIIFSYYYIEKRNFDNSLTKKSHIIRDLLEISCIDPIVKTIAYDRVNRSIKALYQANKDIVYMELYDPTAHTIASVGDLPGTRFTIDDISRLIQQHNGEITGSGNISNSNELIAYLEVDGQNLGLIRVQFTRKYLYKQLRANIMFFLGVSILSIAATSLIFYFFTDIWVVSPIVSASNIMEKYGSDELHTLRKSIKKHSKKNIRDEIGVMSVAFERMISSIIKWKEEKEKAEAQYRLITENIEDVIWTMDMSMKFTYVSPSIYQQRGYTVEEAMKRTMEEVLAPDSLNRVMALLDRKLMLIEAGDPGGWESEVFEAEQYCKDGTTIWASNNAKIFPGPDGKPAGILGAAHNITDRKQAELALIESERNYREIFNATRDGIFIHDADNGMILDVNKGMLDMYGWTYDEVMHGTLATFSAGIHPYTLVEAQKIIKKAVQYGPQTFDWLCRKKDGTLFWGEVSLKYVEFPGKRYVLATTRDVNDRKLAEKSLAEEKERLAVTLKSIGDGVITTDISGNIVLLNKVAEHLTGWTNREAVGRPSDEVFHIVNEQTRELCDNPVTKVISNGKPVDLGENTVLIARDGRERSIADSGAPILDAKSKIIGVVLVFRDVTDKQRLEQEALKVRKLESVGVLAGGIAHDFNNILSAILGNISLALEYTPPHEPTHLLLAEAEKASLRAKDLTQQLLTFSRGGEPIRKTTSIAEIIKDSSTFVLRGSNVRCDTWFAPDLLPVEVDPGQISQVIQNIIINASHAMPDGGVVTIRGENVTEDHIPPSLQNEKQYIVITIRDHGTGIPQNIIDNIFDPYFSTKQTGNGLGLAICHSIIMRHEGFIAVESKPETGTVFSIYLVASKEKITDCSGEKPEAAAQVCSKIMVMDDDAMVQDISRAILTRLGHDYQFAPDGEEAVALYKKDYLSGNQADLIIMDLTIPGGMGGKDAVKEILAVNPEAKVLVSSGYSNDPIMANYEEYGFCGAIVKPYQMKELKVTIQEALLR</sequence>
<dbReference type="PANTHER" id="PTHR43065">
    <property type="entry name" value="SENSOR HISTIDINE KINASE"/>
    <property type="match status" value="1"/>
</dbReference>
<dbReference type="PROSITE" id="PS50109">
    <property type="entry name" value="HIS_KIN"/>
    <property type="match status" value="1"/>
</dbReference>
<evidence type="ECO:0000259" key="8">
    <source>
        <dbReference type="PROSITE" id="PS50112"/>
    </source>
</evidence>
<dbReference type="CDD" id="cd00082">
    <property type="entry name" value="HisKA"/>
    <property type="match status" value="1"/>
</dbReference>
<proteinExistence type="predicted"/>
<dbReference type="InterPro" id="IPR003661">
    <property type="entry name" value="HisK_dim/P_dom"/>
</dbReference>
<gene>
    <name evidence="10" type="ORF">DGMP_30480</name>
</gene>
<organism evidence="10 11">
    <name type="scientific">Desulfomarina profundi</name>
    <dbReference type="NCBI Taxonomy" id="2772557"/>
    <lineage>
        <taxon>Bacteria</taxon>
        <taxon>Pseudomonadati</taxon>
        <taxon>Thermodesulfobacteriota</taxon>
        <taxon>Desulfobulbia</taxon>
        <taxon>Desulfobulbales</taxon>
        <taxon>Desulfobulbaceae</taxon>
        <taxon>Desulfomarina</taxon>
    </lineage>
</organism>
<feature type="domain" description="PAS" evidence="8">
    <location>
        <begin position="517"/>
        <end position="590"/>
    </location>
</feature>
<keyword evidence="5" id="KW-1133">Transmembrane helix</keyword>
<dbReference type="SMART" id="SM00388">
    <property type="entry name" value="HisKA"/>
    <property type="match status" value="1"/>
</dbReference>
<dbReference type="Proteomes" id="UP000826725">
    <property type="component" value="Chromosome"/>
</dbReference>
<feature type="domain" description="Histidine kinase" evidence="6">
    <location>
        <begin position="660"/>
        <end position="876"/>
    </location>
</feature>
<evidence type="ECO:0000256" key="5">
    <source>
        <dbReference type="SAM" id="Phobius"/>
    </source>
</evidence>
<keyword evidence="5" id="KW-0472">Membrane</keyword>
<feature type="transmembrane region" description="Helical" evidence="5">
    <location>
        <begin position="168"/>
        <end position="189"/>
    </location>
</feature>
<feature type="domain" description="PAC" evidence="9">
    <location>
        <begin position="595"/>
        <end position="647"/>
    </location>
</feature>
<keyword evidence="5" id="KW-0812">Transmembrane</keyword>
<dbReference type="InterPro" id="IPR013656">
    <property type="entry name" value="PAS_4"/>
</dbReference>
<evidence type="ECO:0000313" key="10">
    <source>
        <dbReference type="EMBL" id="BCL62355.1"/>
    </source>
</evidence>
<evidence type="ECO:0000259" key="9">
    <source>
        <dbReference type="PROSITE" id="PS50113"/>
    </source>
</evidence>
<dbReference type="SMART" id="SM00387">
    <property type="entry name" value="HATPase_c"/>
    <property type="match status" value="1"/>
</dbReference>
<dbReference type="InterPro" id="IPR005467">
    <property type="entry name" value="His_kinase_dom"/>
</dbReference>
<dbReference type="SMART" id="SM00086">
    <property type="entry name" value="PAC"/>
    <property type="match status" value="3"/>
</dbReference>
<dbReference type="RefSeq" id="WP_228854720.1">
    <property type="nucleotide sequence ID" value="NZ_AP024086.1"/>
</dbReference>
<evidence type="ECO:0000256" key="4">
    <source>
        <dbReference type="SAM" id="Coils"/>
    </source>
</evidence>
<name>A0A8D5FRF8_9BACT</name>
<feature type="domain" description="PAS" evidence="8">
    <location>
        <begin position="390"/>
        <end position="464"/>
    </location>
</feature>
<accession>A0A8D5FRF8</accession>
<dbReference type="InterPro" id="IPR001610">
    <property type="entry name" value="PAC"/>
</dbReference>
<dbReference type="CDD" id="cd00130">
    <property type="entry name" value="PAS"/>
    <property type="match status" value="3"/>
</dbReference>
<dbReference type="Pfam" id="PF02518">
    <property type="entry name" value="HATPase_c"/>
    <property type="match status" value="1"/>
</dbReference>
<dbReference type="Pfam" id="PF13426">
    <property type="entry name" value="PAS_9"/>
    <property type="match status" value="1"/>
</dbReference>
<keyword evidence="4" id="KW-0175">Coiled coil</keyword>
<dbReference type="EC" id="2.7.13.3" evidence="2"/>
<feature type="transmembrane region" description="Helical" evidence="5">
    <location>
        <begin position="12"/>
        <end position="34"/>
    </location>
</feature>
<keyword evidence="3" id="KW-0597">Phosphoprotein</keyword>
<dbReference type="PROSITE" id="PS50112">
    <property type="entry name" value="PAS"/>
    <property type="match status" value="3"/>
</dbReference>
<dbReference type="InterPro" id="IPR013655">
    <property type="entry name" value="PAS_fold_3"/>
</dbReference>
<evidence type="ECO:0000259" key="7">
    <source>
        <dbReference type="PROSITE" id="PS50110"/>
    </source>
</evidence>
<feature type="domain" description="PAC" evidence="9">
    <location>
        <begin position="337"/>
        <end position="389"/>
    </location>
</feature>